<dbReference type="Gene3D" id="3.10.340.11">
    <property type="entry name" value="Methenyltetrahydromethanopterin Cyclohydrolase, Chain A, domain 1"/>
    <property type="match status" value="1"/>
</dbReference>
<protein>
    <recommendedName>
        <fullName evidence="4">Methenyltetrahydromethanopterin cyclohydrolase</fullName>
        <ecNumber evidence="3">3.5.4.27</ecNumber>
    </recommendedName>
    <alternativeName>
        <fullName evidence="8">Methenyl-H4MPT cyclohydrolase</fullName>
    </alternativeName>
</protein>
<dbReference type="GO" id="GO:0005737">
    <property type="term" value="C:cytoplasm"/>
    <property type="evidence" value="ECO:0007669"/>
    <property type="project" value="UniProtKB-SubCell"/>
</dbReference>
<dbReference type="GO" id="GO:0018759">
    <property type="term" value="F:methenyltetrahydromethanopterin cyclohydrolase activity"/>
    <property type="evidence" value="ECO:0007669"/>
    <property type="project" value="UniProtKB-EC"/>
</dbReference>
<gene>
    <name evidence="10" type="ORF">AKJ65_01255</name>
</gene>
<dbReference type="Pfam" id="PF02289">
    <property type="entry name" value="MCH"/>
    <property type="match status" value="1"/>
</dbReference>
<dbReference type="AlphaFoldDB" id="A0A133UN97"/>
<keyword evidence="5" id="KW-0963">Cytoplasm</keyword>
<keyword evidence="11" id="KW-1185">Reference proteome</keyword>
<keyword evidence="7" id="KW-0378">Hydrolase</keyword>
<evidence type="ECO:0000256" key="5">
    <source>
        <dbReference type="ARBA" id="ARBA00022490"/>
    </source>
</evidence>
<evidence type="ECO:0000256" key="4">
    <source>
        <dbReference type="ARBA" id="ARBA00020597"/>
    </source>
</evidence>
<dbReference type="EC" id="3.5.4.27" evidence="3"/>
<dbReference type="EMBL" id="LHXO01000010">
    <property type="protein sequence ID" value="KXA95643.1"/>
    <property type="molecule type" value="Genomic_DNA"/>
</dbReference>
<keyword evidence="6" id="KW-0554">One-carbon metabolism</keyword>
<evidence type="ECO:0000313" key="10">
    <source>
        <dbReference type="EMBL" id="KXA95643.1"/>
    </source>
</evidence>
<dbReference type="InterPro" id="IPR003209">
    <property type="entry name" value="METHMP_CycHdrlase"/>
</dbReference>
<comment type="subcellular location">
    <subcellularLocation>
        <location evidence="1">Cytoplasm</location>
    </subcellularLocation>
</comment>
<dbReference type="GO" id="GO:0006730">
    <property type="term" value="P:one-carbon metabolic process"/>
    <property type="evidence" value="ECO:0007669"/>
    <property type="project" value="UniProtKB-KW"/>
</dbReference>
<evidence type="ECO:0000256" key="8">
    <source>
        <dbReference type="ARBA" id="ARBA00030468"/>
    </source>
</evidence>
<dbReference type="SUPFAM" id="SSF56199">
    <property type="entry name" value="Methenyltetrahydromethanopterin cyclohydrolase"/>
    <property type="match status" value="1"/>
</dbReference>
<comment type="catalytic activity">
    <reaction evidence="9">
        <text>5,10-methenyl-5,6,7,8-tetrahydromethanopterin + H2O = N(5)-formyl-5,6,7,8-tetrahydromethanopterin + H(+)</text>
        <dbReference type="Rhea" id="RHEA:19053"/>
        <dbReference type="ChEBI" id="CHEBI:15377"/>
        <dbReference type="ChEBI" id="CHEBI:15378"/>
        <dbReference type="ChEBI" id="CHEBI:58018"/>
        <dbReference type="ChEBI" id="CHEBI:58337"/>
        <dbReference type="EC" id="3.5.4.27"/>
    </reaction>
</comment>
<evidence type="ECO:0000256" key="1">
    <source>
        <dbReference type="ARBA" id="ARBA00004496"/>
    </source>
</evidence>
<reference evidence="10 11" key="1">
    <citation type="journal article" date="2016" name="Sci. Rep.">
        <title>Metabolic traits of an uncultured archaeal lineage -MSBL1- from brine pools of the Red Sea.</title>
        <authorList>
            <person name="Mwirichia R."/>
            <person name="Alam I."/>
            <person name="Rashid M."/>
            <person name="Vinu M."/>
            <person name="Ba-Alawi W."/>
            <person name="Anthony Kamau A."/>
            <person name="Kamanda Ngugi D."/>
            <person name="Goker M."/>
            <person name="Klenk H.P."/>
            <person name="Bajic V."/>
            <person name="Stingl U."/>
        </authorList>
    </citation>
    <scope>NUCLEOTIDE SEQUENCE [LARGE SCALE GENOMIC DNA]</scope>
    <source>
        <strain evidence="10">SCGC-AAA259E19</strain>
    </source>
</reference>
<evidence type="ECO:0000256" key="3">
    <source>
        <dbReference type="ARBA" id="ARBA00012765"/>
    </source>
</evidence>
<proteinExistence type="inferred from homology"/>
<comment type="similarity">
    <text evidence="2">Belongs to the MCH family.</text>
</comment>
<dbReference type="Proteomes" id="UP000070284">
    <property type="component" value="Unassembled WGS sequence"/>
</dbReference>
<evidence type="ECO:0000256" key="2">
    <source>
        <dbReference type="ARBA" id="ARBA00006902"/>
    </source>
</evidence>
<name>A0A133UN97_9EURY</name>
<organism evidence="10 11">
    <name type="scientific">candidate division MSBL1 archaeon SCGC-AAA259E19</name>
    <dbReference type="NCBI Taxonomy" id="1698264"/>
    <lineage>
        <taxon>Archaea</taxon>
        <taxon>Methanobacteriati</taxon>
        <taxon>Methanobacteriota</taxon>
        <taxon>candidate division MSBL1</taxon>
    </lineage>
</organism>
<evidence type="ECO:0000313" key="11">
    <source>
        <dbReference type="Proteomes" id="UP000070284"/>
    </source>
</evidence>
<evidence type="ECO:0000256" key="7">
    <source>
        <dbReference type="ARBA" id="ARBA00022801"/>
    </source>
</evidence>
<accession>A0A133UN97</accession>
<evidence type="ECO:0000256" key="9">
    <source>
        <dbReference type="ARBA" id="ARBA00048684"/>
    </source>
</evidence>
<comment type="caution">
    <text evidence="10">The sequence shown here is derived from an EMBL/GenBank/DDBJ whole genome shotgun (WGS) entry which is preliminary data.</text>
</comment>
<evidence type="ECO:0000256" key="6">
    <source>
        <dbReference type="ARBA" id="ARBA00022563"/>
    </source>
</evidence>
<sequence length="100" mass="10663">MLSVNDKALTLVKKMIENDEDLGVSVFSLDNGTSVIDAGVKSRGGYRAGKLLSEICLGGLGAVSILMQNRPRIHVQVDHAPVSCLGSQYTGWSRKLGCES</sequence>